<evidence type="ECO:0000313" key="1">
    <source>
        <dbReference type="EMBL" id="KAJ8748813.1"/>
    </source>
</evidence>
<protein>
    <submittedName>
        <fullName evidence="1">Uncharacterized protein</fullName>
    </submittedName>
</protein>
<gene>
    <name evidence="1" type="ORF">K2173_011370</name>
</gene>
<dbReference type="AlphaFoldDB" id="A0AAV8S9J1"/>
<evidence type="ECO:0000313" key="2">
    <source>
        <dbReference type="Proteomes" id="UP001159364"/>
    </source>
</evidence>
<accession>A0AAV8S9J1</accession>
<sequence>MSLYDERRARGGRVCRGVSENFSFFSSSSWLYVSRLSPRQIDCTCTCFVETYEVPEVFGSAFSGRLVLFFKFEKLSPD</sequence>
<comment type="caution">
    <text evidence="1">The sequence shown here is derived from an EMBL/GenBank/DDBJ whole genome shotgun (WGS) entry which is preliminary data.</text>
</comment>
<dbReference type="EMBL" id="JAIWQS010000012">
    <property type="protein sequence ID" value="KAJ8748813.1"/>
    <property type="molecule type" value="Genomic_DNA"/>
</dbReference>
<dbReference type="Proteomes" id="UP001159364">
    <property type="component" value="Linkage Group LG12"/>
</dbReference>
<proteinExistence type="predicted"/>
<organism evidence="1 2">
    <name type="scientific">Erythroxylum novogranatense</name>
    <dbReference type="NCBI Taxonomy" id="1862640"/>
    <lineage>
        <taxon>Eukaryota</taxon>
        <taxon>Viridiplantae</taxon>
        <taxon>Streptophyta</taxon>
        <taxon>Embryophyta</taxon>
        <taxon>Tracheophyta</taxon>
        <taxon>Spermatophyta</taxon>
        <taxon>Magnoliopsida</taxon>
        <taxon>eudicotyledons</taxon>
        <taxon>Gunneridae</taxon>
        <taxon>Pentapetalae</taxon>
        <taxon>rosids</taxon>
        <taxon>fabids</taxon>
        <taxon>Malpighiales</taxon>
        <taxon>Erythroxylaceae</taxon>
        <taxon>Erythroxylum</taxon>
    </lineage>
</organism>
<name>A0AAV8S9J1_9ROSI</name>
<reference evidence="1 2" key="1">
    <citation type="submission" date="2021-09" db="EMBL/GenBank/DDBJ databases">
        <title>Genomic insights and catalytic innovation underlie evolution of tropane alkaloids biosynthesis.</title>
        <authorList>
            <person name="Wang Y.-J."/>
            <person name="Tian T."/>
            <person name="Huang J.-P."/>
            <person name="Huang S.-X."/>
        </authorList>
    </citation>
    <scope>NUCLEOTIDE SEQUENCE [LARGE SCALE GENOMIC DNA]</scope>
    <source>
        <strain evidence="1">KIB-2018</strain>
        <tissue evidence="1">Leaf</tissue>
    </source>
</reference>
<keyword evidence="2" id="KW-1185">Reference proteome</keyword>